<dbReference type="KEGG" id="bcel:BcellWH2_03617"/>
<dbReference type="RefSeq" id="WP_007219835.1">
    <property type="nucleotide sequence ID" value="NZ_CABMLT010000014.1"/>
</dbReference>
<keyword evidence="7" id="KW-0408">Iron</keyword>
<dbReference type="GeneID" id="66305050"/>
<dbReference type="PANTHER" id="PTHR32552:SF68">
    <property type="entry name" value="FERRICHROME OUTER MEMBRANE TRANSPORTER_PHAGE RECEPTOR"/>
    <property type="match status" value="1"/>
</dbReference>
<evidence type="ECO:0000313" key="19">
    <source>
        <dbReference type="EMBL" id="KAA5421873.1"/>
    </source>
</evidence>
<proteinExistence type="inferred from homology"/>
<reference evidence="22 24" key="2">
    <citation type="submission" date="2018-08" db="EMBL/GenBank/DDBJ databases">
        <title>A genome reference for cultivated species of the human gut microbiota.</title>
        <authorList>
            <person name="Zou Y."/>
            <person name="Xue W."/>
            <person name="Luo G."/>
        </authorList>
    </citation>
    <scope>NUCLEOTIDE SEQUENCE [LARGE SCALE GENOMIC DNA]</scope>
    <source>
        <strain evidence="22 24">AF22-3AC</strain>
    </source>
</reference>
<evidence type="ECO:0000256" key="5">
    <source>
        <dbReference type="ARBA" id="ARBA00022692"/>
    </source>
</evidence>
<name>A0A0P0GS40_9BACE</name>
<dbReference type="AlphaFoldDB" id="A0A0P0GS40"/>
<dbReference type="Pfam" id="PF07715">
    <property type="entry name" value="Plug"/>
    <property type="match status" value="1"/>
</dbReference>
<accession>A0A0P0GS40</accession>
<sequence>MRKHAMAACLLMATLGVCAQTHEKDSLRVISLQEVEIISTRATGTTPVAFTNVSKEQLKKQNFGQDIPYLLSFTPSVLTTSDAGAGIGYTSIRVRGTDATRINVTTNGIPMNDAESHSIFWVNTPDLASSLQDLQIQRGAGTSTNGAGAFGASINMKTQGISPTPYAEFSGSYGSFNTHKETVKVGTGLINGRWGFDARLSNIHSDGYRDRASADLKSYFVQGGYYGDKTTIKFITFGGKEETYHAWDGLDKETLENDRKYNPNGAIEDDNGNVIGFYDNQIDYYRQTHYQLLLNQILSPSWKLNIALHYTDGYGYYEEYKNKRTLVEYGLVPFETNGTTIEKSDLVRRKLVDSRFGGGVFSFDYKGDKLDASIGGGLNYYKNTHNGKVVWVKNYLGELNPDHEYYRNIGRKTDGNIYAKINYEILDGVNFYADMQYRYLRYKINGNNDKWDWTADPAHLQPLNIDEDFSFFNPKAGIFWKINNNNNLYASFSVANKEPTRNNYTDNLFAAQPKSERMFDYEVGYTFRKGWFNAGVNLYYMDYKNQLVLNGQLNEIGEAVAENVKDSYRMGIELMAGARITNWLRWDINATWSRNRIKNYTEYLSDVNEDWKDMYSENWGISQTTRYIGTTPISFSPDFMANSLISLDYKGFNASLQTQYVSKQYLNNAHQEDCTLDAYCVSNLNLGYTFKLKGLKSVNVGVTIYNLFDETYESNGYASGSAVYEGHGKNQIKDKDSKLLYTSNYAAYYPNAGINALAHITLSF</sequence>
<dbReference type="Proteomes" id="UP000283341">
    <property type="component" value="Unassembled WGS sequence"/>
</dbReference>
<feature type="signal peptide" evidence="14">
    <location>
        <begin position="1"/>
        <end position="19"/>
    </location>
</feature>
<dbReference type="Proteomes" id="UP000448877">
    <property type="component" value="Unassembled WGS sequence"/>
</dbReference>
<evidence type="ECO:0000313" key="22">
    <source>
        <dbReference type="EMBL" id="RGS40282.1"/>
    </source>
</evidence>
<dbReference type="Gene3D" id="2.170.130.10">
    <property type="entry name" value="TonB-dependent receptor, plug domain"/>
    <property type="match status" value="1"/>
</dbReference>
<evidence type="ECO:0000256" key="6">
    <source>
        <dbReference type="ARBA" id="ARBA00022729"/>
    </source>
</evidence>
<keyword evidence="6 14" id="KW-0732">Signal</keyword>
<evidence type="ECO:0000259" key="16">
    <source>
        <dbReference type="Pfam" id="PF07715"/>
    </source>
</evidence>
<evidence type="ECO:0000313" key="20">
    <source>
        <dbReference type="EMBL" id="MDE8695875.1"/>
    </source>
</evidence>
<evidence type="ECO:0000313" key="17">
    <source>
        <dbReference type="EMBL" id="ALJ60840.1"/>
    </source>
</evidence>
<dbReference type="EMBL" id="CP012801">
    <property type="protein sequence ID" value="ALJ60840.1"/>
    <property type="molecule type" value="Genomic_DNA"/>
</dbReference>
<gene>
    <name evidence="17" type="ORF">BcellWH2_03617</name>
    <name evidence="22" type="ORF">DWX97_00715</name>
    <name evidence="19" type="ORF">F2Y81_05570</name>
    <name evidence="18" type="ORF">F2Y86_12115</name>
    <name evidence="20" type="ORF">PZH42_17330</name>
    <name evidence="21" type="ORF">RO785_22355</name>
</gene>
<dbReference type="Gene3D" id="2.40.170.20">
    <property type="entry name" value="TonB-dependent receptor, beta-barrel domain"/>
    <property type="match status" value="1"/>
</dbReference>
<comment type="subcellular location">
    <subcellularLocation>
        <location evidence="1 12">Cell outer membrane</location>
        <topology evidence="1 12">Multi-pass membrane protein</topology>
    </subcellularLocation>
</comment>
<evidence type="ECO:0000256" key="9">
    <source>
        <dbReference type="ARBA" id="ARBA00023077"/>
    </source>
</evidence>
<evidence type="ECO:0000256" key="14">
    <source>
        <dbReference type="SAM" id="SignalP"/>
    </source>
</evidence>
<reference evidence="17 23" key="1">
    <citation type="journal article" date="2015" name="Science">
        <title>Genetic determinants of in vivo fitness and diet responsiveness in multiple human gut Bacteroides.</title>
        <authorList>
            <person name="Wu M."/>
            <person name="McNulty N.P."/>
            <person name="Rodionov D.A."/>
            <person name="Khoroshkin M.S."/>
            <person name="Griffin N.W."/>
            <person name="Cheng J."/>
            <person name="Latreille P."/>
            <person name="Kerstetter R.A."/>
            <person name="Terrapon N."/>
            <person name="Henrissat B."/>
            <person name="Osterman A.L."/>
            <person name="Gordon J.I."/>
        </authorList>
    </citation>
    <scope>NUCLEOTIDE SEQUENCE [LARGE SCALE GENOMIC DNA]</scope>
    <source>
        <strain evidence="17 23">WH2</strain>
    </source>
</reference>
<keyword evidence="10 12" id="KW-0472">Membrane</keyword>
<dbReference type="InterPro" id="IPR012910">
    <property type="entry name" value="Plug_dom"/>
</dbReference>
<dbReference type="Proteomes" id="UP000325055">
    <property type="component" value="Unassembled WGS sequence"/>
</dbReference>
<feature type="domain" description="TonB-dependent receptor plug" evidence="16">
    <location>
        <begin position="45"/>
        <end position="152"/>
    </location>
</feature>
<evidence type="ECO:0000313" key="26">
    <source>
        <dbReference type="Proteomes" id="UP000448877"/>
    </source>
</evidence>
<dbReference type="InterPro" id="IPR039426">
    <property type="entry name" value="TonB-dep_rcpt-like"/>
</dbReference>
<dbReference type="SUPFAM" id="SSF56935">
    <property type="entry name" value="Porins"/>
    <property type="match status" value="1"/>
</dbReference>
<dbReference type="EMBL" id="QRVJ01000001">
    <property type="protein sequence ID" value="RGS40282.1"/>
    <property type="molecule type" value="Genomic_DNA"/>
</dbReference>
<comment type="similarity">
    <text evidence="12 13">Belongs to the TonB-dependent receptor family.</text>
</comment>
<organism evidence="17 23">
    <name type="scientific">Bacteroides cellulosilyticus</name>
    <dbReference type="NCBI Taxonomy" id="246787"/>
    <lineage>
        <taxon>Bacteria</taxon>
        <taxon>Pseudomonadati</taxon>
        <taxon>Bacteroidota</taxon>
        <taxon>Bacteroidia</taxon>
        <taxon>Bacteroidales</taxon>
        <taxon>Bacteroidaceae</taxon>
        <taxon>Bacteroides</taxon>
    </lineage>
</organism>
<reference evidence="20" key="4">
    <citation type="submission" date="2023-03" db="EMBL/GenBank/DDBJ databases">
        <title>DFI Biobank Strains.</title>
        <authorList>
            <person name="Mostad J."/>
            <person name="Paddock L."/>
            <person name="Medina S."/>
            <person name="Waligurski E."/>
            <person name="Barat B."/>
            <person name="Smith R."/>
            <person name="Burgo V."/>
            <person name="Metcalfe C."/>
            <person name="Woodson C."/>
            <person name="Sundararajan A."/>
            <person name="Ramaswamy R."/>
            <person name="Lin H."/>
            <person name="Pamer E.G."/>
        </authorList>
    </citation>
    <scope>NUCLEOTIDE SEQUENCE</scope>
    <source>
        <strain evidence="20">DFI.9.5</strain>
    </source>
</reference>
<dbReference type="InterPro" id="IPR037066">
    <property type="entry name" value="Plug_dom_sf"/>
</dbReference>
<dbReference type="EMBL" id="JARFID010000019">
    <property type="protein sequence ID" value="MDE8695875.1"/>
    <property type="molecule type" value="Genomic_DNA"/>
</dbReference>
<keyword evidence="9 13" id="KW-0798">TonB box</keyword>
<dbReference type="Proteomes" id="UP001266995">
    <property type="component" value="Unassembled WGS sequence"/>
</dbReference>
<evidence type="ECO:0000256" key="2">
    <source>
        <dbReference type="ARBA" id="ARBA00022448"/>
    </source>
</evidence>
<evidence type="ECO:0000256" key="8">
    <source>
        <dbReference type="ARBA" id="ARBA00023065"/>
    </source>
</evidence>
<evidence type="ECO:0000313" key="24">
    <source>
        <dbReference type="Proteomes" id="UP000283341"/>
    </source>
</evidence>
<dbReference type="Pfam" id="PF00593">
    <property type="entry name" value="TonB_dep_Rec_b-barrel"/>
    <property type="match status" value="1"/>
</dbReference>
<dbReference type="PATRIC" id="fig|246787.4.peg.3734"/>
<dbReference type="STRING" id="246787.BcellWH2_03617"/>
<evidence type="ECO:0000259" key="15">
    <source>
        <dbReference type="Pfam" id="PF00593"/>
    </source>
</evidence>
<dbReference type="PROSITE" id="PS52016">
    <property type="entry name" value="TONB_DEPENDENT_REC_3"/>
    <property type="match status" value="1"/>
</dbReference>
<keyword evidence="4" id="KW-0410">Iron transport</keyword>
<dbReference type="eggNOG" id="COG4771">
    <property type="taxonomic scope" value="Bacteria"/>
</dbReference>
<keyword evidence="11 12" id="KW-0998">Cell outer membrane</keyword>
<evidence type="ECO:0000256" key="1">
    <source>
        <dbReference type="ARBA" id="ARBA00004571"/>
    </source>
</evidence>
<reference evidence="21" key="5">
    <citation type="submission" date="2023-08" db="EMBL/GenBank/DDBJ databases">
        <title>Reintroducing virulent viruses to syntetic microbiomes.</title>
        <authorList>
            <person name="Wilde J."/>
            <person name="Boyes R."/>
            <person name="Robinson A.V."/>
            <person name="Daisley B.A."/>
            <person name="Allen-Vercoe E."/>
        </authorList>
    </citation>
    <scope>NUCLEOTIDE SEQUENCE</scope>
    <source>
        <strain evidence="21">225I_12FAA</strain>
    </source>
</reference>
<dbReference type="EMBL" id="JAVSNH010000002">
    <property type="protein sequence ID" value="MDT4513717.1"/>
    <property type="molecule type" value="Genomic_DNA"/>
</dbReference>
<dbReference type="PANTHER" id="PTHR32552">
    <property type="entry name" value="FERRICHROME IRON RECEPTOR-RELATED"/>
    <property type="match status" value="1"/>
</dbReference>
<evidence type="ECO:0000256" key="3">
    <source>
        <dbReference type="ARBA" id="ARBA00022452"/>
    </source>
</evidence>
<evidence type="ECO:0000313" key="18">
    <source>
        <dbReference type="EMBL" id="KAA5409161.1"/>
    </source>
</evidence>
<evidence type="ECO:0000256" key="13">
    <source>
        <dbReference type="RuleBase" id="RU003357"/>
    </source>
</evidence>
<evidence type="ECO:0000313" key="25">
    <source>
        <dbReference type="Proteomes" id="UP000325055"/>
    </source>
</evidence>
<protein>
    <submittedName>
        <fullName evidence="17 18">TonB-dependent receptor</fullName>
    </submittedName>
</protein>
<dbReference type="Proteomes" id="UP000061809">
    <property type="component" value="Chromosome"/>
</dbReference>
<keyword evidence="3 12" id="KW-1134">Transmembrane beta strand</keyword>
<reference evidence="25 26" key="3">
    <citation type="journal article" date="2019" name="Nat. Med.">
        <title>A library of human gut bacterial isolates paired with longitudinal multiomics data enables mechanistic microbiome research.</title>
        <authorList>
            <person name="Poyet M."/>
            <person name="Groussin M."/>
            <person name="Gibbons S.M."/>
            <person name="Avila-Pacheco J."/>
            <person name="Jiang X."/>
            <person name="Kearney S.M."/>
            <person name="Perrotta A.R."/>
            <person name="Berdy B."/>
            <person name="Zhao S."/>
            <person name="Lieberman T.D."/>
            <person name="Swanson P.K."/>
            <person name="Smith M."/>
            <person name="Roesemann S."/>
            <person name="Alexander J.E."/>
            <person name="Rich S.A."/>
            <person name="Livny J."/>
            <person name="Vlamakis H."/>
            <person name="Clish C."/>
            <person name="Bullock K."/>
            <person name="Deik A."/>
            <person name="Scott J."/>
            <person name="Pierce K.A."/>
            <person name="Xavier R.J."/>
            <person name="Alm E.J."/>
        </authorList>
    </citation>
    <scope>NUCLEOTIDE SEQUENCE [LARGE SCALE GENOMIC DNA]</scope>
    <source>
        <strain evidence="19 26">BIOML-A6</strain>
        <strain evidence="18 25">BIOML-A7</strain>
    </source>
</reference>
<evidence type="ECO:0000256" key="10">
    <source>
        <dbReference type="ARBA" id="ARBA00023136"/>
    </source>
</evidence>
<dbReference type="InterPro" id="IPR036942">
    <property type="entry name" value="Beta-barrel_TonB_sf"/>
</dbReference>
<dbReference type="EMBL" id="VVYW01000008">
    <property type="protein sequence ID" value="KAA5409161.1"/>
    <property type="molecule type" value="Genomic_DNA"/>
</dbReference>
<keyword evidence="8" id="KW-0406">Ion transport</keyword>
<feature type="chain" id="PRO_5013461363" evidence="14">
    <location>
        <begin position="20"/>
        <end position="764"/>
    </location>
</feature>
<dbReference type="Proteomes" id="UP001221924">
    <property type="component" value="Unassembled WGS sequence"/>
</dbReference>
<evidence type="ECO:0000256" key="4">
    <source>
        <dbReference type="ARBA" id="ARBA00022496"/>
    </source>
</evidence>
<evidence type="ECO:0000313" key="23">
    <source>
        <dbReference type="Proteomes" id="UP000061809"/>
    </source>
</evidence>
<evidence type="ECO:0000256" key="11">
    <source>
        <dbReference type="ARBA" id="ARBA00023237"/>
    </source>
</evidence>
<evidence type="ECO:0000313" key="21">
    <source>
        <dbReference type="EMBL" id="MDT4513717.1"/>
    </source>
</evidence>
<dbReference type="GO" id="GO:0015344">
    <property type="term" value="F:siderophore uptake transmembrane transporter activity"/>
    <property type="evidence" value="ECO:0007669"/>
    <property type="project" value="TreeGrafter"/>
</dbReference>
<evidence type="ECO:0000256" key="12">
    <source>
        <dbReference type="PROSITE-ProRule" id="PRU01360"/>
    </source>
</evidence>
<dbReference type="EMBL" id="VVYV01000006">
    <property type="protein sequence ID" value="KAA5421873.1"/>
    <property type="molecule type" value="Genomic_DNA"/>
</dbReference>
<evidence type="ECO:0000256" key="7">
    <source>
        <dbReference type="ARBA" id="ARBA00023004"/>
    </source>
</evidence>
<keyword evidence="17" id="KW-0675">Receptor</keyword>
<keyword evidence="2 12" id="KW-0813">Transport</keyword>
<keyword evidence="5 12" id="KW-0812">Transmembrane</keyword>
<dbReference type="GO" id="GO:0009279">
    <property type="term" value="C:cell outer membrane"/>
    <property type="evidence" value="ECO:0007669"/>
    <property type="project" value="UniProtKB-SubCell"/>
</dbReference>
<feature type="domain" description="TonB-dependent receptor-like beta-barrel" evidence="15">
    <location>
        <begin position="243"/>
        <end position="707"/>
    </location>
</feature>
<dbReference type="InterPro" id="IPR000531">
    <property type="entry name" value="Beta-barrel_TonB"/>
</dbReference>